<evidence type="ECO:0000313" key="10">
    <source>
        <dbReference type="Proteomes" id="UP000187417"/>
    </source>
</evidence>
<dbReference type="PANTHER" id="PTHR36118">
    <property type="entry name" value="ION-TRANSLOCATING OXIDOREDUCTASE COMPLEX SUBUNIT G"/>
    <property type="match status" value="1"/>
</dbReference>
<accession>A0A1Q6F497</accession>
<name>A0A1Q6F497_9BACT</name>
<feature type="region of interest" description="Disordered" evidence="7">
    <location>
        <begin position="196"/>
        <end position="288"/>
    </location>
</feature>
<dbReference type="AlphaFoldDB" id="A0A1Q6F497"/>
<keyword evidence="1 6" id="KW-0813">Transport</keyword>
<feature type="compositionally biased region" description="Low complexity" evidence="7">
    <location>
        <begin position="202"/>
        <end position="251"/>
    </location>
</feature>
<evidence type="ECO:0000256" key="1">
    <source>
        <dbReference type="ARBA" id="ARBA00022448"/>
    </source>
</evidence>
<dbReference type="InterPro" id="IPR010209">
    <property type="entry name" value="Ion_transpt_RnfG/RsxG"/>
</dbReference>
<keyword evidence="4 6" id="KW-0288">FMN</keyword>
<protein>
    <recommendedName>
        <fullName evidence="6">Ion-translocating oxidoreductase complex subunit G</fullName>
        <ecNumber evidence="6">7.-.-.-</ecNumber>
    </recommendedName>
    <alternativeName>
        <fullName evidence="6">Rnf electron transport complex subunit G</fullName>
    </alternativeName>
</protein>
<evidence type="ECO:0000259" key="8">
    <source>
        <dbReference type="SMART" id="SM00900"/>
    </source>
</evidence>
<organism evidence="9 10">
    <name type="scientific">Alistipes putredinis</name>
    <dbReference type="NCBI Taxonomy" id="28117"/>
    <lineage>
        <taxon>Bacteria</taxon>
        <taxon>Pseudomonadati</taxon>
        <taxon>Bacteroidota</taxon>
        <taxon>Bacteroidia</taxon>
        <taxon>Bacteroidales</taxon>
        <taxon>Rikenellaceae</taxon>
        <taxon>Alistipes</taxon>
    </lineage>
</organism>
<keyword evidence="6" id="KW-0472">Membrane</keyword>
<evidence type="ECO:0000256" key="5">
    <source>
        <dbReference type="ARBA" id="ARBA00022982"/>
    </source>
</evidence>
<dbReference type="InterPro" id="IPR007329">
    <property type="entry name" value="FMN-bd"/>
</dbReference>
<keyword evidence="2 6" id="KW-0597">Phosphoprotein</keyword>
<dbReference type="STRING" id="28117.BHV66_08855"/>
<dbReference type="Pfam" id="PF04205">
    <property type="entry name" value="FMN_bind"/>
    <property type="match status" value="1"/>
</dbReference>
<dbReference type="GO" id="GO:0010181">
    <property type="term" value="F:FMN binding"/>
    <property type="evidence" value="ECO:0007669"/>
    <property type="project" value="InterPro"/>
</dbReference>
<dbReference type="GO" id="GO:0022900">
    <property type="term" value="P:electron transport chain"/>
    <property type="evidence" value="ECO:0007669"/>
    <property type="project" value="UniProtKB-UniRule"/>
</dbReference>
<dbReference type="NCBIfam" id="TIGR01947">
    <property type="entry name" value="rnfG"/>
    <property type="match status" value="1"/>
</dbReference>
<evidence type="ECO:0000256" key="7">
    <source>
        <dbReference type="SAM" id="MobiDB-lite"/>
    </source>
</evidence>
<evidence type="ECO:0000256" key="3">
    <source>
        <dbReference type="ARBA" id="ARBA00022630"/>
    </source>
</evidence>
<keyword evidence="6" id="KW-1003">Cell membrane</keyword>
<sequence length="288" mass="29951">MKSTLFNMVMVLFVITLLASAGVGAVHMITEEPIAEARVKATREALKQVLPEFDETEDTALTVENLPVTVHTASEKGRVVGYAVESMTKNGFSGVIRLMVGFAPDGQILNIRVLEQAETPGLGTKMVDAGNPLEKSFVGRNPAQMKLGVKKDGGDVDALTAATISSRAYVDAVSRAYKAYCEKAGVEAAVNTVSGASNTQNAGADGTSGASATRDAGADGASGASNNQETGAEAATGATAARPNAEAGTRAAGEERYRERGLEREGRSNRLQRGSQTVNNAQEGGRNE</sequence>
<dbReference type="SMART" id="SM00900">
    <property type="entry name" value="FMN_bind"/>
    <property type="match status" value="1"/>
</dbReference>
<keyword evidence="6" id="KW-0812">Transmembrane</keyword>
<evidence type="ECO:0000256" key="4">
    <source>
        <dbReference type="ARBA" id="ARBA00022643"/>
    </source>
</evidence>
<comment type="function">
    <text evidence="6">Part of a membrane-bound complex that couples electron transfer with translocation of ions across the membrane.</text>
</comment>
<keyword evidence="5 6" id="KW-0249">Electron transport</keyword>
<comment type="subcellular location">
    <subcellularLocation>
        <location evidence="6">Cell membrane</location>
        <topology evidence="6">Single-pass membrane protein</topology>
    </subcellularLocation>
</comment>
<dbReference type="PANTHER" id="PTHR36118:SF1">
    <property type="entry name" value="ION-TRANSLOCATING OXIDOREDUCTASE COMPLEX SUBUNIT G"/>
    <property type="match status" value="1"/>
</dbReference>
<gene>
    <name evidence="6" type="primary">rnfG</name>
    <name evidence="9" type="ORF">BHV66_08855</name>
</gene>
<dbReference type="RefSeq" id="WP_333593271.1">
    <property type="nucleotide sequence ID" value="NZ_CAJJWD010000016.1"/>
</dbReference>
<keyword evidence="3 6" id="KW-0285">Flavoprotein</keyword>
<keyword evidence="6" id="KW-1133">Transmembrane helix</keyword>
<dbReference type="HAMAP" id="MF_00479">
    <property type="entry name" value="RsxG_RnfG"/>
    <property type="match status" value="1"/>
</dbReference>
<dbReference type="GO" id="GO:0005886">
    <property type="term" value="C:plasma membrane"/>
    <property type="evidence" value="ECO:0007669"/>
    <property type="project" value="UniProtKB-SubCell"/>
</dbReference>
<comment type="subunit">
    <text evidence="6">The complex is composed of six subunits: RnfA, RnfB, RnfC, RnfD, RnfE and RnfG.</text>
</comment>
<comment type="caution">
    <text evidence="9">The sequence shown here is derived from an EMBL/GenBank/DDBJ whole genome shotgun (WGS) entry which is preliminary data.</text>
</comment>
<feature type="compositionally biased region" description="Basic and acidic residues" evidence="7">
    <location>
        <begin position="252"/>
        <end position="268"/>
    </location>
</feature>
<evidence type="ECO:0000313" key="9">
    <source>
        <dbReference type="EMBL" id="OKY93542.1"/>
    </source>
</evidence>
<dbReference type="Proteomes" id="UP000187417">
    <property type="component" value="Unassembled WGS sequence"/>
</dbReference>
<dbReference type="GO" id="GO:0009055">
    <property type="term" value="F:electron transfer activity"/>
    <property type="evidence" value="ECO:0007669"/>
    <property type="project" value="InterPro"/>
</dbReference>
<dbReference type="EC" id="7.-.-.-" evidence="6"/>
<keyword evidence="6" id="KW-1278">Translocase</keyword>
<evidence type="ECO:0000256" key="2">
    <source>
        <dbReference type="ARBA" id="ARBA00022553"/>
    </source>
</evidence>
<feature type="domain" description="FMN-binding" evidence="8">
    <location>
        <begin position="91"/>
        <end position="180"/>
    </location>
</feature>
<reference evidence="9 10" key="1">
    <citation type="journal article" date="2016" name="Nat. Biotechnol.">
        <title>Measurement of bacterial replication rates in microbial communities.</title>
        <authorList>
            <person name="Brown C.T."/>
            <person name="Olm M.R."/>
            <person name="Thomas B.C."/>
            <person name="Banfield J.F."/>
        </authorList>
    </citation>
    <scope>NUCLEOTIDE SEQUENCE [LARGE SCALE GENOMIC DNA]</scope>
    <source>
        <strain evidence="9">CAG:67_53_122</strain>
    </source>
</reference>
<evidence type="ECO:0000256" key="6">
    <source>
        <dbReference type="HAMAP-Rule" id="MF_00479"/>
    </source>
</evidence>
<comment type="cofactor">
    <cofactor evidence="6">
        <name>FMN</name>
        <dbReference type="ChEBI" id="CHEBI:58210"/>
    </cofactor>
</comment>
<proteinExistence type="inferred from homology"/>
<comment type="similarity">
    <text evidence="6">Belongs to the RnfG family.</text>
</comment>
<dbReference type="EMBL" id="MNQH01000034">
    <property type="protein sequence ID" value="OKY93542.1"/>
    <property type="molecule type" value="Genomic_DNA"/>
</dbReference>
<feature type="compositionally biased region" description="Polar residues" evidence="7">
    <location>
        <begin position="269"/>
        <end position="282"/>
    </location>
</feature>
<feature type="modified residue" description="FMN phosphoryl threonine" evidence="6">
    <location>
        <position position="163"/>
    </location>
</feature>